<evidence type="ECO:0000256" key="1">
    <source>
        <dbReference type="SAM" id="MobiDB-lite"/>
    </source>
</evidence>
<dbReference type="EMBL" id="RBSQ01000908">
    <property type="protein sequence ID" value="RMS50622.1"/>
    <property type="molecule type" value="Genomic_DNA"/>
</dbReference>
<feature type="compositionally biased region" description="Basic residues" evidence="1">
    <location>
        <begin position="226"/>
        <end position="236"/>
    </location>
</feature>
<sequence>MEIPRGIDFRSFAQGQAVAVEEPDAAVQREHQQSAPAFVVAIGVLPPGRRLQRQAASAPLQLVERQRRGGVAPVEYVEFVAQEEQVARRLAQQFAGTPVVAALVVGIQAHAPAQAAVLQVDHLGIAAAAAVYHAVVHFVGAIVVEGERQVGMALFLEDQLRPAEAGLVVLAENEMNGHRQTDQQAQAEYRPEDGEKRRSLLHATPMRPAILGPSLNWRRHERRILGSRRPRFKGGKRPSVVHAHGLFAPSRTPKPTSRAPKNWSMRRRKRRSRPRTAGLERKQATRPNQATWASAMKAP</sequence>
<feature type="compositionally biased region" description="Basic residues" evidence="1">
    <location>
        <begin position="264"/>
        <end position="274"/>
    </location>
</feature>
<organism evidence="2 3">
    <name type="scientific">Pseudomonas aeruginosa</name>
    <dbReference type="NCBI Taxonomy" id="287"/>
    <lineage>
        <taxon>Bacteria</taxon>
        <taxon>Pseudomonadati</taxon>
        <taxon>Pseudomonadota</taxon>
        <taxon>Gammaproteobacteria</taxon>
        <taxon>Pseudomonadales</taxon>
        <taxon>Pseudomonadaceae</taxon>
        <taxon>Pseudomonas</taxon>
    </lineage>
</organism>
<dbReference type="Proteomes" id="UP000270834">
    <property type="component" value="Unassembled WGS sequence"/>
</dbReference>
<evidence type="ECO:0000313" key="2">
    <source>
        <dbReference type="EMBL" id="RMS50622.1"/>
    </source>
</evidence>
<reference evidence="2 3" key="1">
    <citation type="submission" date="2018-08" db="EMBL/GenBank/DDBJ databases">
        <title>Recombination of ecologically and evolutionarily significant loci maintains genetic cohesion in the Pseudomonas syringae species complex.</title>
        <authorList>
            <person name="Dillon M."/>
            <person name="Thakur S."/>
            <person name="Almeida R.N.D."/>
            <person name="Weir B.S."/>
            <person name="Guttman D.S."/>
        </authorList>
    </citation>
    <scope>NUCLEOTIDE SEQUENCE [LARGE SCALE GENOMIC DNA]</scope>
    <source>
        <strain evidence="2 3">ICMP 7846</strain>
    </source>
</reference>
<proteinExistence type="predicted"/>
<feature type="region of interest" description="Disordered" evidence="1">
    <location>
        <begin position="226"/>
        <end position="299"/>
    </location>
</feature>
<protein>
    <submittedName>
        <fullName evidence="2">Uncharacterized protein</fullName>
    </submittedName>
</protein>
<accession>A0A3M5DKS2</accession>
<comment type="caution">
    <text evidence="2">The sequence shown here is derived from an EMBL/GenBank/DDBJ whole genome shotgun (WGS) entry which is preliminary data.</text>
</comment>
<evidence type="ECO:0000313" key="3">
    <source>
        <dbReference type="Proteomes" id="UP000270834"/>
    </source>
</evidence>
<dbReference type="AlphaFoldDB" id="A0A3M5DKS2"/>
<name>A0A3M5DKS2_PSEAI</name>
<feature type="region of interest" description="Disordered" evidence="1">
    <location>
        <begin position="176"/>
        <end position="195"/>
    </location>
</feature>
<gene>
    <name evidence="2" type="ORF">ALP65_04579</name>
</gene>